<dbReference type="GO" id="GO:0004497">
    <property type="term" value="F:monooxygenase activity"/>
    <property type="evidence" value="ECO:0007669"/>
    <property type="project" value="UniProtKB-KW"/>
</dbReference>
<dbReference type="SUPFAM" id="SSF51905">
    <property type="entry name" value="FAD/NAD(P)-binding domain"/>
    <property type="match status" value="1"/>
</dbReference>
<protein>
    <submittedName>
        <fullName evidence="6">FAD-dependent monooxygenase</fullName>
    </submittedName>
</protein>
<name>A0ABY9VL57_9BACI</name>
<feature type="domain" description="FAD-binding" evidence="5">
    <location>
        <begin position="8"/>
        <end position="170"/>
    </location>
</feature>
<comment type="cofactor">
    <cofactor evidence="1">
        <name>FAD</name>
        <dbReference type="ChEBI" id="CHEBI:57692"/>
    </cofactor>
</comment>
<evidence type="ECO:0000259" key="5">
    <source>
        <dbReference type="Pfam" id="PF01494"/>
    </source>
</evidence>
<dbReference type="PRINTS" id="PR00420">
    <property type="entry name" value="RNGMNOXGNASE"/>
</dbReference>
<keyword evidence="7" id="KW-1185">Reference proteome</keyword>
<dbReference type="InterPro" id="IPR002938">
    <property type="entry name" value="FAD-bd"/>
</dbReference>
<keyword evidence="3" id="KW-0274">FAD</keyword>
<gene>
    <name evidence="6" type="ORF">RH061_09395</name>
</gene>
<dbReference type="InterPro" id="IPR036188">
    <property type="entry name" value="FAD/NAD-bd_sf"/>
</dbReference>
<dbReference type="Proteomes" id="UP001303324">
    <property type="component" value="Chromosome"/>
</dbReference>
<organism evidence="6 7">
    <name type="scientific">Mesobacillus jeotgali</name>
    <dbReference type="NCBI Taxonomy" id="129985"/>
    <lineage>
        <taxon>Bacteria</taxon>
        <taxon>Bacillati</taxon>
        <taxon>Bacillota</taxon>
        <taxon>Bacilli</taxon>
        <taxon>Bacillales</taxon>
        <taxon>Bacillaceae</taxon>
        <taxon>Mesobacillus</taxon>
    </lineage>
</organism>
<keyword evidence="4" id="KW-0560">Oxidoreductase</keyword>
<dbReference type="Pfam" id="PF01494">
    <property type="entry name" value="FAD_binding_3"/>
    <property type="match status" value="2"/>
</dbReference>
<feature type="domain" description="FAD-binding" evidence="5">
    <location>
        <begin position="277"/>
        <end position="345"/>
    </location>
</feature>
<reference evidence="6 7" key="1">
    <citation type="submission" date="2023-09" db="EMBL/GenBank/DDBJ databases">
        <title>Microbial mechanism of fulvic acid promoting antimony reduction mineralization in rice fields.</title>
        <authorList>
            <person name="Chen G."/>
            <person name="Lan J."/>
        </authorList>
    </citation>
    <scope>NUCLEOTIDE SEQUENCE [LARGE SCALE GENOMIC DNA]</scope>
    <source>
        <strain evidence="6 7">PS1</strain>
    </source>
</reference>
<sequence length="390" mass="43902">MVKTLDNTDTAIIGAGIGGLSAAIALQQIGQKVKVYERASELKEMGAGIVLSANAIKALEKLGVADQVRQAGSPVKKAEIRTPDGKLLVNMPVHKQAERYGTYSYLIYRPYLQRILYEKLEPDTVKHDKKFIVLEQDSEYITSMFEDGEALKSKIVIGADGVHSRVRQNIFEDTPLRYSGFTAFRGITCFEDNRFPAELGGGFEAWGKGKRFGFSHLGKGRVFWFAAINAPQGTLLAAKNKKQVVLENFKSWWGQIPDVIESTDEENILVHEIFDRKTIKKWHKGRVTLLGDAAHPMLPNLGQGGAQAMEDALMLARYLKRFPQDVEKALSHYEQVRIPRVDEIVGGSRMMARMMQLENPLAIKARNQLLRKMPDELKIKRLDWILGYEV</sequence>
<evidence type="ECO:0000256" key="2">
    <source>
        <dbReference type="ARBA" id="ARBA00022630"/>
    </source>
</evidence>
<evidence type="ECO:0000256" key="3">
    <source>
        <dbReference type="ARBA" id="ARBA00022827"/>
    </source>
</evidence>
<keyword evidence="2" id="KW-0285">Flavoprotein</keyword>
<evidence type="ECO:0000313" key="6">
    <source>
        <dbReference type="EMBL" id="WNF24679.1"/>
    </source>
</evidence>
<dbReference type="PANTHER" id="PTHR46496">
    <property type="match status" value="1"/>
</dbReference>
<dbReference type="EMBL" id="CP134494">
    <property type="protein sequence ID" value="WNF24679.1"/>
    <property type="molecule type" value="Genomic_DNA"/>
</dbReference>
<dbReference type="Gene3D" id="3.50.50.60">
    <property type="entry name" value="FAD/NAD(P)-binding domain"/>
    <property type="match status" value="1"/>
</dbReference>
<evidence type="ECO:0000256" key="4">
    <source>
        <dbReference type="ARBA" id="ARBA00023002"/>
    </source>
</evidence>
<accession>A0ABY9VL57</accession>
<keyword evidence="6" id="KW-0503">Monooxygenase</keyword>
<evidence type="ECO:0000313" key="7">
    <source>
        <dbReference type="Proteomes" id="UP001303324"/>
    </source>
</evidence>
<proteinExistence type="predicted"/>
<evidence type="ECO:0000256" key="1">
    <source>
        <dbReference type="ARBA" id="ARBA00001974"/>
    </source>
</evidence>
<dbReference type="RefSeq" id="WP_311075608.1">
    <property type="nucleotide sequence ID" value="NZ_CP134494.1"/>
</dbReference>
<dbReference type="PANTHER" id="PTHR46496:SF1">
    <property type="entry name" value="ZEAXANTHIN EPOXIDASE, CHLOROPLASTIC"/>
    <property type="match status" value="1"/>
</dbReference>